<gene>
    <name evidence="1" type="ORF">B296_00036051</name>
</gene>
<protein>
    <submittedName>
        <fullName evidence="1">Uncharacterized protein</fullName>
    </submittedName>
</protein>
<reference evidence="1 2" key="1">
    <citation type="journal article" date="2014" name="Agronomy (Basel)">
        <title>A Draft Genome Sequence for Ensete ventricosum, the Drought-Tolerant Tree Against Hunger.</title>
        <authorList>
            <person name="Harrison J."/>
            <person name="Moore K.A."/>
            <person name="Paszkiewicz K."/>
            <person name="Jones T."/>
            <person name="Grant M."/>
            <person name="Ambacheew D."/>
            <person name="Muzemil S."/>
            <person name="Studholme D.J."/>
        </authorList>
    </citation>
    <scope>NUCLEOTIDE SEQUENCE [LARGE SCALE GENOMIC DNA]</scope>
</reference>
<dbReference type="AlphaFoldDB" id="A0A426YNW9"/>
<organism evidence="1 2">
    <name type="scientific">Ensete ventricosum</name>
    <name type="common">Abyssinian banana</name>
    <name type="synonym">Musa ensete</name>
    <dbReference type="NCBI Taxonomy" id="4639"/>
    <lineage>
        <taxon>Eukaryota</taxon>
        <taxon>Viridiplantae</taxon>
        <taxon>Streptophyta</taxon>
        <taxon>Embryophyta</taxon>
        <taxon>Tracheophyta</taxon>
        <taxon>Spermatophyta</taxon>
        <taxon>Magnoliopsida</taxon>
        <taxon>Liliopsida</taxon>
        <taxon>Zingiberales</taxon>
        <taxon>Musaceae</taxon>
        <taxon>Ensete</taxon>
    </lineage>
</organism>
<accession>A0A426YNW9</accession>
<proteinExistence type="predicted"/>
<comment type="caution">
    <text evidence="1">The sequence shown here is derived from an EMBL/GenBank/DDBJ whole genome shotgun (WGS) entry which is preliminary data.</text>
</comment>
<evidence type="ECO:0000313" key="2">
    <source>
        <dbReference type="Proteomes" id="UP000287651"/>
    </source>
</evidence>
<dbReference type="EMBL" id="AMZH03011153">
    <property type="protein sequence ID" value="RRT53403.1"/>
    <property type="molecule type" value="Genomic_DNA"/>
</dbReference>
<name>A0A426YNW9_ENSVE</name>
<evidence type="ECO:0000313" key="1">
    <source>
        <dbReference type="EMBL" id="RRT53403.1"/>
    </source>
</evidence>
<dbReference type="Proteomes" id="UP000287651">
    <property type="component" value="Unassembled WGS sequence"/>
</dbReference>
<sequence length="49" mass="4782">MSVARVPFSACFRPSNPTAAAAAAAAGGGLVGASFDLNPCPHPCIALPQ</sequence>